<dbReference type="PANTHER" id="PTHR33361:SF16">
    <property type="entry name" value="DUF885 DOMAIN-CONTAINING PROTEIN"/>
    <property type="match status" value="1"/>
</dbReference>
<sequence>MTRFKSHYLAPLAALLLVAACSDAVPSAERPAPASATPTSADTTAPATAAQTESERLNAWFDQRFEEEALARPEYLAQLGRSERQDEWNDESREAWLNRIDRAQSDLDYLRDEIDVDALDPETALSYRLYVKSAEDRLAAMPWRDHTYLFTQMRGAHASIPTFLLNQHKIDNEVGARNYVARLNAIPGKLDTLRERSAAAFDQGVYPPKFVYTHTLRNIGNVLSGAPFEDGGDLNLMLAHFKTKVDALNLPDETRETLFTEAIMAMTDNVGPAYERLRAELLRQQADAGTDDGAWKLPDGAAYYAHKLREMTTTDLSADEIHNIGLREVDRIHAEMRDIMQAVNFDGDLQAFFEFMRTDPQFYYPNTDEGRERYLQEATAIIDRMEDRLEDVIMTLPEAALEVRAVEAFRERSAGKAFYSRPAADGSRPGYYYANLYDMNQMPIYQMEALAYHEGSPGHHMQIALAQELDGIPDFRKFGRYTAYTEGWGLYSEFLPKEMGFYEDPYSDFGRLAMELWRAARLVVDTGLHSKRWSREDAIAYLLENTPNPEGDSIKAIERYIVMPGQATAYLIGKIKIVELRERAKVEMGDVFDIREFHDVILASGPVPLDIMEERVDTYIATAG</sequence>
<evidence type="ECO:0000313" key="4">
    <source>
        <dbReference type="Proteomes" id="UP001161390"/>
    </source>
</evidence>
<feature type="compositionally biased region" description="Low complexity" evidence="1">
    <location>
        <begin position="28"/>
        <end position="50"/>
    </location>
</feature>
<dbReference type="PANTHER" id="PTHR33361">
    <property type="entry name" value="GLR0591 PROTEIN"/>
    <property type="match status" value="1"/>
</dbReference>
<dbReference type="Pfam" id="PF05960">
    <property type="entry name" value="DUF885"/>
    <property type="match status" value="1"/>
</dbReference>
<feature type="signal peptide" evidence="2">
    <location>
        <begin position="1"/>
        <end position="24"/>
    </location>
</feature>
<name>A0ABQ5V439_9PROT</name>
<dbReference type="Proteomes" id="UP001161390">
    <property type="component" value="Unassembled WGS sequence"/>
</dbReference>
<evidence type="ECO:0008006" key="5">
    <source>
        <dbReference type="Google" id="ProtNLM"/>
    </source>
</evidence>
<evidence type="ECO:0000256" key="1">
    <source>
        <dbReference type="SAM" id="MobiDB-lite"/>
    </source>
</evidence>
<comment type="caution">
    <text evidence="3">The sequence shown here is derived from an EMBL/GenBank/DDBJ whole genome shotgun (WGS) entry which is preliminary data.</text>
</comment>
<keyword evidence="4" id="KW-1185">Reference proteome</keyword>
<evidence type="ECO:0000256" key="2">
    <source>
        <dbReference type="SAM" id="SignalP"/>
    </source>
</evidence>
<feature type="chain" id="PRO_5046103358" description="DUF885 domain-containing protein" evidence="2">
    <location>
        <begin position="25"/>
        <end position="624"/>
    </location>
</feature>
<evidence type="ECO:0000313" key="3">
    <source>
        <dbReference type="EMBL" id="GLQ21752.1"/>
    </source>
</evidence>
<keyword evidence="2" id="KW-0732">Signal</keyword>
<protein>
    <recommendedName>
        <fullName evidence="5">DUF885 domain-containing protein</fullName>
    </recommendedName>
</protein>
<dbReference type="RefSeq" id="WP_284373641.1">
    <property type="nucleotide sequence ID" value="NZ_BSNJ01000006.1"/>
</dbReference>
<organism evidence="3 4">
    <name type="scientific">Algimonas porphyrae</name>
    <dbReference type="NCBI Taxonomy" id="1128113"/>
    <lineage>
        <taxon>Bacteria</taxon>
        <taxon>Pseudomonadati</taxon>
        <taxon>Pseudomonadota</taxon>
        <taxon>Alphaproteobacteria</taxon>
        <taxon>Maricaulales</taxon>
        <taxon>Robiginitomaculaceae</taxon>
        <taxon>Algimonas</taxon>
    </lineage>
</organism>
<dbReference type="PROSITE" id="PS51257">
    <property type="entry name" value="PROKAR_LIPOPROTEIN"/>
    <property type="match status" value="1"/>
</dbReference>
<reference evidence="3" key="2">
    <citation type="submission" date="2023-01" db="EMBL/GenBank/DDBJ databases">
        <title>Draft genome sequence of Algimonas porphyrae strain NBRC 108216.</title>
        <authorList>
            <person name="Sun Q."/>
            <person name="Mori K."/>
        </authorList>
    </citation>
    <scope>NUCLEOTIDE SEQUENCE</scope>
    <source>
        <strain evidence="3">NBRC 108216</strain>
    </source>
</reference>
<accession>A0ABQ5V439</accession>
<gene>
    <name evidence="3" type="ORF">GCM10007854_27070</name>
</gene>
<dbReference type="EMBL" id="BSNJ01000006">
    <property type="protein sequence ID" value="GLQ21752.1"/>
    <property type="molecule type" value="Genomic_DNA"/>
</dbReference>
<dbReference type="InterPro" id="IPR010281">
    <property type="entry name" value="DUF885"/>
</dbReference>
<reference evidence="3" key="1">
    <citation type="journal article" date="2014" name="Int. J. Syst. Evol. Microbiol.">
        <title>Complete genome of a new Firmicutes species belonging to the dominant human colonic microbiota ('Ruminococcus bicirculans') reveals two chromosomes and a selective capacity to utilize plant glucans.</title>
        <authorList>
            <consortium name="NISC Comparative Sequencing Program"/>
            <person name="Wegmann U."/>
            <person name="Louis P."/>
            <person name="Goesmann A."/>
            <person name="Henrissat B."/>
            <person name="Duncan S.H."/>
            <person name="Flint H.J."/>
        </authorList>
    </citation>
    <scope>NUCLEOTIDE SEQUENCE</scope>
    <source>
        <strain evidence="3">NBRC 108216</strain>
    </source>
</reference>
<feature type="region of interest" description="Disordered" evidence="1">
    <location>
        <begin position="28"/>
        <end position="53"/>
    </location>
</feature>
<proteinExistence type="predicted"/>